<dbReference type="InterPro" id="IPR002853">
    <property type="entry name" value="TFIIE_asu"/>
</dbReference>
<reference evidence="7 8" key="1">
    <citation type="journal article" date="2017" name="BMC Genomics">
        <title>Genomic analysis of methanogenic archaea reveals a shift towards energy conservation.</title>
        <authorList>
            <person name="Gilmore S.P."/>
            <person name="Henske J.K."/>
            <person name="Sexton J.A."/>
            <person name="Solomon K.V."/>
            <person name="Seppala S."/>
            <person name="Yoo J.I."/>
            <person name="Huyett L.M."/>
            <person name="Pressman A."/>
            <person name="Cogan J.Z."/>
            <person name="Kivenson V."/>
            <person name="Peng X."/>
            <person name="Tan Y."/>
            <person name="Valentine D.L."/>
            <person name="O'Malley M.A."/>
        </authorList>
    </citation>
    <scope>NUCLEOTIDE SEQUENCE [LARGE SCALE GENOMIC DNA]</scope>
    <source>
        <strain evidence="7 8">M.o.H.</strain>
    </source>
</reference>
<dbReference type="OrthoDB" id="5935at2157"/>
<evidence type="ECO:0000256" key="2">
    <source>
        <dbReference type="ARBA" id="ARBA00023125"/>
    </source>
</evidence>
<sequence>MLNETMVQELIHEVTEDNEHSLTIIKCLLEGKITDEEISEEIEVRLNIVRRILYKLYDAGLASYKRSKDPETQWYTYSWTFEKDSVIETISKNYEEKAEEIEESLAYEEDNMFFVCTNGCRFKFEEAAEYNFICPECDETLEYQDNTSVISGLKEQMN</sequence>
<comment type="similarity">
    <text evidence="4">Belongs to the TFE family.</text>
</comment>
<dbReference type="PROSITE" id="PS51344">
    <property type="entry name" value="HTH_TFE_IIE"/>
    <property type="match status" value="1"/>
</dbReference>
<dbReference type="NCBIfam" id="NF004910">
    <property type="entry name" value="PRK06266.1"/>
    <property type="match status" value="1"/>
</dbReference>
<keyword evidence="2 4" id="KW-0238">DNA-binding</keyword>
<feature type="domain" description="HTH TFE/IIEalpha-type" evidence="6">
    <location>
        <begin position="3"/>
        <end position="87"/>
    </location>
</feature>
<comment type="caution">
    <text evidence="7">The sequence shown here is derived from an EMBL/GenBank/DDBJ whole genome shotgun (WGS) entry which is preliminary data.</text>
</comment>
<dbReference type="HAMAP" id="MF_01909">
    <property type="entry name" value="TFE_arch"/>
    <property type="match status" value="1"/>
</dbReference>
<dbReference type="SMART" id="SM00531">
    <property type="entry name" value="TFIIE"/>
    <property type="match status" value="1"/>
</dbReference>
<dbReference type="EMBL" id="LMVM01000023">
    <property type="protein sequence ID" value="PAV04580.1"/>
    <property type="molecule type" value="Genomic_DNA"/>
</dbReference>
<evidence type="ECO:0000259" key="6">
    <source>
        <dbReference type="PROSITE" id="PS51344"/>
    </source>
</evidence>
<name>A0A2A2H5L6_METBR</name>
<comment type="function">
    <text evidence="4">Transcription factor that plays a role in the activation of archaeal genes transcribed by RNA polymerase. Facilitates transcription initiation by enhancing TATA-box recognition by TATA-box-binding protein (Tbp), and transcription factor B (Tfb) and RNA polymerase recruitment. Not absolutely required for transcription in vitro, but particularly important in cases where Tbp or Tfb function is not optimal. It dynamically alters the nucleic acid-binding properties of RNA polymerases by stabilizing the initiation complex and destabilizing elongation complexes. Seems to translocate with the RNA polymerase following initiation and acts by binding to the non template strand of the transcription bubble in elongation complexes.</text>
</comment>
<keyword evidence="1 4" id="KW-0805">Transcription regulation</keyword>
<dbReference type="NCBIfam" id="TIGR00373">
    <property type="entry name" value="transcription factor E"/>
    <property type="match status" value="1"/>
</dbReference>
<dbReference type="InterPro" id="IPR024550">
    <property type="entry name" value="TFIIEa/SarR/Rpc3_HTH_dom"/>
</dbReference>
<dbReference type="InterPro" id="IPR036390">
    <property type="entry name" value="WH_DNA-bd_sf"/>
</dbReference>
<dbReference type="RefSeq" id="WP_069585642.1">
    <property type="nucleotide sequence ID" value="NZ_LMVM01000023.1"/>
</dbReference>
<dbReference type="GO" id="GO:0003677">
    <property type="term" value="F:DNA binding"/>
    <property type="evidence" value="ECO:0007669"/>
    <property type="project" value="UniProtKB-KW"/>
</dbReference>
<dbReference type="SUPFAM" id="SSF46785">
    <property type="entry name" value="Winged helix' DNA-binding domain"/>
    <property type="match status" value="1"/>
</dbReference>
<proteinExistence type="inferred from homology"/>
<evidence type="ECO:0000256" key="4">
    <source>
        <dbReference type="HAMAP-Rule" id="MF_01909"/>
    </source>
</evidence>
<protein>
    <recommendedName>
        <fullName evidence="4 5">Transcription factor E</fullName>
        <shortName evidence="4">TFE</shortName>
    </recommendedName>
    <alternativeName>
        <fullName evidence="4">TFIIE subunit alpha homolog</fullName>
    </alternativeName>
    <alternativeName>
        <fullName evidence="4">Transcription initiation factor TFIIE</fullName>
    </alternativeName>
</protein>
<dbReference type="PIRSF" id="PIRSF006373">
    <property type="entry name" value="TF_E_archaea"/>
    <property type="match status" value="1"/>
</dbReference>
<evidence type="ECO:0000256" key="3">
    <source>
        <dbReference type="ARBA" id="ARBA00023163"/>
    </source>
</evidence>
<dbReference type="AlphaFoldDB" id="A0A2A2H5L6"/>
<evidence type="ECO:0000256" key="5">
    <source>
        <dbReference type="NCBIfam" id="TIGR00373"/>
    </source>
</evidence>
<dbReference type="InterPro" id="IPR036388">
    <property type="entry name" value="WH-like_DNA-bd_sf"/>
</dbReference>
<comment type="subunit">
    <text evidence="4">Monomer. Interaction with RNA polymerase subunits RpoF and RpoE is necessary for Tfe stimulatory transcription activity. Able to interact with Tbp and RNA polymerase in the absence of DNA promoter. Interacts both with the preinitiation and elongation complexes.</text>
</comment>
<comment type="domain">
    <text evidence="4">The winged helix domain is involved in binding to DNA in the preinitiation complex.</text>
</comment>
<dbReference type="GO" id="GO:0006367">
    <property type="term" value="P:transcription initiation at RNA polymerase II promoter"/>
    <property type="evidence" value="ECO:0007669"/>
    <property type="project" value="InterPro"/>
</dbReference>
<dbReference type="InterPro" id="IPR017919">
    <property type="entry name" value="TFIIE/TFIIEa_HTH"/>
</dbReference>
<dbReference type="GO" id="GO:0006355">
    <property type="term" value="P:regulation of DNA-templated transcription"/>
    <property type="evidence" value="ECO:0007669"/>
    <property type="project" value="UniProtKB-UniRule"/>
</dbReference>
<dbReference type="InterPro" id="IPR016481">
    <property type="entry name" value="TF_E_archaea"/>
</dbReference>
<gene>
    <name evidence="4" type="primary">tfe</name>
    <name evidence="7" type="ORF">ASJ80_05915</name>
</gene>
<organism evidence="7 8">
    <name type="scientific">Methanobacterium bryantii</name>
    <dbReference type="NCBI Taxonomy" id="2161"/>
    <lineage>
        <taxon>Archaea</taxon>
        <taxon>Methanobacteriati</taxon>
        <taxon>Methanobacteriota</taxon>
        <taxon>Methanomada group</taxon>
        <taxon>Methanobacteria</taxon>
        <taxon>Methanobacteriales</taxon>
        <taxon>Methanobacteriaceae</taxon>
        <taxon>Methanobacterium</taxon>
    </lineage>
</organism>
<evidence type="ECO:0000256" key="1">
    <source>
        <dbReference type="ARBA" id="ARBA00023015"/>
    </source>
</evidence>
<evidence type="ECO:0000313" key="8">
    <source>
        <dbReference type="Proteomes" id="UP000217784"/>
    </source>
</evidence>
<dbReference type="Proteomes" id="UP000217784">
    <property type="component" value="Unassembled WGS sequence"/>
</dbReference>
<keyword evidence="3 4" id="KW-0804">Transcription</keyword>
<accession>A0A2A2H5L6</accession>
<dbReference type="Gene3D" id="1.10.10.10">
    <property type="entry name" value="Winged helix-like DNA-binding domain superfamily/Winged helix DNA-binding domain"/>
    <property type="match status" value="1"/>
</dbReference>
<evidence type="ECO:0000313" key="7">
    <source>
        <dbReference type="EMBL" id="PAV04580.1"/>
    </source>
</evidence>
<dbReference type="Pfam" id="PF02002">
    <property type="entry name" value="TFIIE_alpha"/>
    <property type="match status" value="1"/>
</dbReference>
<keyword evidence="8" id="KW-1185">Reference proteome</keyword>